<dbReference type="InterPro" id="IPR000210">
    <property type="entry name" value="BTB/POZ_dom"/>
</dbReference>
<dbReference type="PANTHER" id="PTHR47274">
    <property type="entry name" value="BTB/POZ DOMAIN CONTAINING PROTEIN, EXPRESSED-RELATED"/>
    <property type="match status" value="1"/>
</dbReference>
<evidence type="ECO:0000256" key="2">
    <source>
        <dbReference type="ARBA" id="ARBA00004906"/>
    </source>
</evidence>
<dbReference type="CDD" id="cd18186">
    <property type="entry name" value="BTB_POZ_ZBTB_KLHL-like"/>
    <property type="match status" value="1"/>
</dbReference>
<accession>V4JZ71</accession>
<keyword evidence="5" id="KW-1185">Reference proteome</keyword>
<dbReference type="Proteomes" id="UP000030689">
    <property type="component" value="Unassembled WGS sequence"/>
</dbReference>
<dbReference type="Gramene" id="ESQ30840">
    <property type="protein sequence ID" value="ESQ30840"/>
    <property type="gene ID" value="EUTSA_v10011969mg"/>
</dbReference>
<dbReference type="UniPathway" id="UPA00143"/>
<dbReference type="KEGG" id="eus:EUTSA_v10011969mg"/>
<comment type="function">
    <text evidence="1">May act as a substrate-specific adapter of an E3 ubiquitin-protein ligase complex (CUL3-RBX1-BTB) which mediates the ubiquitination and subsequent proteasomal degradation of target proteins.</text>
</comment>
<dbReference type="SMART" id="SM00225">
    <property type="entry name" value="BTB"/>
    <property type="match status" value="1"/>
</dbReference>
<dbReference type="eggNOG" id="KOG1987">
    <property type="taxonomic scope" value="Eukaryota"/>
</dbReference>
<sequence>DVRLKAKDSDEGSALSAHKLVLGSRSEVFKKILESDEVKTSANPVETVTLSEMTQEGLEALVEFMYSDGSMLSEKVKQHVRSLYLVADKYEILHLRDLCRDELISSLNSSNALEFLELAQIPFDKVLNDAAFNYIIRKISMIASSDEFKLFVTNNPNLSVEIMKASLCPTSIDEY</sequence>
<dbReference type="InterPro" id="IPR044784">
    <property type="entry name" value="At1g01640-like"/>
</dbReference>
<dbReference type="SUPFAM" id="SSF54695">
    <property type="entry name" value="POZ domain"/>
    <property type="match status" value="1"/>
</dbReference>
<dbReference type="OMA" id="CEPLNND"/>
<dbReference type="EMBL" id="KI517809">
    <property type="protein sequence ID" value="ESQ30840.1"/>
    <property type="molecule type" value="Genomic_DNA"/>
</dbReference>
<proteinExistence type="predicted"/>
<dbReference type="OrthoDB" id="532951at2759"/>
<feature type="domain" description="BTB" evidence="3">
    <location>
        <begin position="1"/>
        <end position="74"/>
    </location>
</feature>
<evidence type="ECO:0000313" key="5">
    <source>
        <dbReference type="Proteomes" id="UP000030689"/>
    </source>
</evidence>
<dbReference type="AlphaFoldDB" id="V4JZ71"/>
<dbReference type="Gene3D" id="3.30.710.10">
    <property type="entry name" value="Potassium Channel Kv1.1, Chain A"/>
    <property type="match status" value="1"/>
</dbReference>
<reference evidence="4 5" key="1">
    <citation type="journal article" date="2013" name="Front. Plant Sci.">
        <title>The Reference Genome of the Halophytic Plant Eutrema salsugineum.</title>
        <authorList>
            <person name="Yang R."/>
            <person name="Jarvis D.E."/>
            <person name="Chen H."/>
            <person name="Beilstein M.A."/>
            <person name="Grimwood J."/>
            <person name="Jenkins J."/>
            <person name="Shu S."/>
            <person name="Prochnik S."/>
            <person name="Xin M."/>
            <person name="Ma C."/>
            <person name="Schmutz J."/>
            <person name="Wing R.A."/>
            <person name="Mitchell-Olds T."/>
            <person name="Schumaker K.S."/>
            <person name="Wang X."/>
        </authorList>
    </citation>
    <scope>NUCLEOTIDE SEQUENCE [LARGE SCALE GENOMIC DNA]</scope>
</reference>
<dbReference type="PANTHER" id="PTHR47274:SF15">
    <property type="entry name" value="GENOME ASSEMBLY, CHROMOSOME: A05"/>
    <property type="match status" value="1"/>
</dbReference>
<gene>
    <name evidence="4" type="ORF">EUTSA_v10011969mg</name>
</gene>
<feature type="non-terminal residue" evidence="4">
    <location>
        <position position="1"/>
    </location>
</feature>
<dbReference type="Gene3D" id="1.25.40.420">
    <property type="match status" value="1"/>
</dbReference>
<evidence type="ECO:0000259" key="3">
    <source>
        <dbReference type="PROSITE" id="PS50097"/>
    </source>
</evidence>
<name>V4JZ71_EUTSA</name>
<evidence type="ECO:0000313" key="4">
    <source>
        <dbReference type="EMBL" id="ESQ30840.1"/>
    </source>
</evidence>
<dbReference type="CDD" id="cd14733">
    <property type="entry name" value="BACK"/>
    <property type="match status" value="1"/>
</dbReference>
<dbReference type="PROSITE" id="PS50097">
    <property type="entry name" value="BTB"/>
    <property type="match status" value="1"/>
</dbReference>
<dbReference type="Pfam" id="PF00651">
    <property type="entry name" value="BTB"/>
    <property type="match status" value="1"/>
</dbReference>
<comment type="pathway">
    <text evidence="2">Protein modification; protein ubiquitination.</text>
</comment>
<organism evidence="4 5">
    <name type="scientific">Eutrema salsugineum</name>
    <name type="common">Saltwater cress</name>
    <name type="synonym">Sisymbrium salsugineum</name>
    <dbReference type="NCBI Taxonomy" id="72664"/>
    <lineage>
        <taxon>Eukaryota</taxon>
        <taxon>Viridiplantae</taxon>
        <taxon>Streptophyta</taxon>
        <taxon>Embryophyta</taxon>
        <taxon>Tracheophyta</taxon>
        <taxon>Spermatophyta</taxon>
        <taxon>Magnoliopsida</taxon>
        <taxon>eudicotyledons</taxon>
        <taxon>Gunneridae</taxon>
        <taxon>Pentapetalae</taxon>
        <taxon>rosids</taxon>
        <taxon>malvids</taxon>
        <taxon>Brassicales</taxon>
        <taxon>Brassicaceae</taxon>
        <taxon>Eutremeae</taxon>
        <taxon>Eutrema</taxon>
    </lineage>
</organism>
<evidence type="ECO:0000256" key="1">
    <source>
        <dbReference type="ARBA" id="ARBA00002668"/>
    </source>
</evidence>
<protein>
    <recommendedName>
        <fullName evidence="3">BTB domain-containing protein</fullName>
    </recommendedName>
</protein>
<dbReference type="GO" id="GO:0016567">
    <property type="term" value="P:protein ubiquitination"/>
    <property type="evidence" value="ECO:0007669"/>
    <property type="project" value="UniProtKB-UniPathway"/>
</dbReference>
<dbReference type="InterPro" id="IPR011333">
    <property type="entry name" value="SKP1/BTB/POZ_sf"/>
</dbReference>